<evidence type="ECO:0000313" key="2">
    <source>
        <dbReference type="Proteomes" id="UP000637359"/>
    </source>
</evidence>
<organism evidence="1 2">
    <name type="scientific">Ornithinibacillus hominis</name>
    <dbReference type="NCBI Taxonomy" id="2763055"/>
    <lineage>
        <taxon>Bacteria</taxon>
        <taxon>Bacillati</taxon>
        <taxon>Bacillota</taxon>
        <taxon>Bacilli</taxon>
        <taxon>Bacillales</taxon>
        <taxon>Bacillaceae</taxon>
        <taxon>Ornithinibacillus</taxon>
    </lineage>
</organism>
<reference evidence="1" key="1">
    <citation type="submission" date="2020-08" db="EMBL/GenBank/DDBJ databases">
        <title>Genome public.</title>
        <authorList>
            <person name="Liu C."/>
            <person name="Sun Q."/>
        </authorList>
    </citation>
    <scope>NUCLEOTIDE SEQUENCE</scope>
    <source>
        <strain evidence="1">BX22</strain>
    </source>
</reference>
<evidence type="ECO:0000313" key="1">
    <source>
        <dbReference type="EMBL" id="MBC5636469.1"/>
    </source>
</evidence>
<dbReference type="AlphaFoldDB" id="A0A923RHA7"/>
<gene>
    <name evidence="1" type="ORF">H8S33_06475</name>
</gene>
<dbReference type="EMBL" id="JACOOL010000004">
    <property type="protein sequence ID" value="MBC5636469.1"/>
    <property type="molecule type" value="Genomic_DNA"/>
</dbReference>
<protein>
    <submittedName>
        <fullName evidence="1">Uncharacterized protein</fullName>
    </submittedName>
</protein>
<dbReference type="InterPro" id="IPR054233">
    <property type="entry name" value="DUF6958"/>
</dbReference>
<dbReference type="Pfam" id="PF22278">
    <property type="entry name" value="DUF6958"/>
    <property type="match status" value="1"/>
</dbReference>
<dbReference type="Proteomes" id="UP000637359">
    <property type="component" value="Unassembled WGS sequence"/>
</dbReference>
<proteinExistence type="predicted"/>
<accession>A0A923RHA7</accession>
<keyword evidence="2" id="KW-1185">Reference proteome</keyword>
<comment type="caution">
    <text evidence="1">The sequence shown here is derived from an EMBL/GenBank/DDBJ whole genome shotgun (WGS) entry which is preliminary data.</text>
</comment>
<sequence>MERIQLLHPEGKKGSHIVKAKYDVMKEVMLETITDYEEIAFKELANVINEKLRDKWEGSVTWYVTAVKLDLEARGLIERFAKDRQQYIRIAR</sequence>
<name>A0A923RHA7_9BACI</name>
<dbReference type="RefSeq" id="WP_186869182.1">
    <property type="nucleotide sequence ID" value="NZ_JACOOL010000004.1"/>
</dbReference>